<feature type="region of interest" description="Disordered" evidence="1">
    <location>
        <begin position="1"/>
        <end position="34"/>
    </location>
</feature>
<evidence type="ECO:0008006" key="4">
    <source>
        <dbReference type="Google" id="ProtNLM"/>
    </source>
</evidence>
<keyword evidence="3" id="KW-1185">Reference proteome</keyword>
<feature type="region of interest" description="Disordered" evidence="1">
    <location>
        <begin position="129"/>
        <end position="164"/>
    </location>
</feature>
<protein>
    <recommendedName>
        <fullName evidence="4">Roadblock/LC7 domain protein</fullName>
    </recommendedName>
</protein>
<sequence length="286" mass="31345">MQTLPDTETPGQIAQSSVRHYGAVQPHVAGSNDPVTKWHEKATGHERVVHNQQDTNYDADSYNVDPADAPDHHAGAEAKHVANQSRDYFPTAFESFGQRPLATETNTVNDHSNEPTPLFTEVRDYTSNVRTEESISQHPGKTEQNNDSFSEARKPRSETKESNMSTNIQAFIHDLMEIEGATGAAIVDIASGMELGSGGNPNFDLNVAAAGNSNVIRAKLSTISDLGINESIEDIMITLESQYHLLSVLNSSTTEGLFIYLVLDRRHANLALARHKLKKLAEQISV</sequence>
<feature type="compositionally biased region" description="Polar residues" evidence="1">
    <location>
        <begin position="1"/>
        <end position="18"/>
    </location>
</feature>
<dbReference type="eggNOG" id="COG2018">
    <property type="taxonomic scope" value="Bacteria"/>
</dbReference>
<organism evidence="2 3">
    <name type="scientific">Brevibacterium mcbrellneri ATCC 49030</name>
    <dbReference type="NCBI Taxonomy" id="585530"/>
    <lineage>
        <taxon>Bacteria</taxon>
        <taxon>Bacillati</taxon>
        <taxon>Actinomycetota</taxon>
        <taxon>Actinomycetes</taxon>
        <taxon>Micrococcales</taxon>
        <taxon>Brevibacteriaceae</taxon>
        <taxon>Brevibacterium</taxon>
    </lineage>
</organism>
<reference evidence="2 3" key="1">
    <citation type="submission" date="2010-04" db="EMBL/GenBank/DDBJ databases">
        <authorList>
            <person name="Qin X."/>
            <person name="Bachman B."/>
            <person name="Battles P."/>
            <person name="Bell A."/>
            <person name="Bess C."/>
            <person name="Bickham C."/>
            <person name="Chaboub L."/>
            <person name="Chen D."/>
            <person name="Coyle M."/>
            <person name="Deiros D.R."/>
            <person name="Dinh H."/>
            <person name="Forbes L."/>
            <person name="Fowler G."/>
            <person name="Francisco L."/>
            <person name="Fu Q."/>
            <person name="Gubbala S."/>
            <person name="Hale W."/>
            <person name="Han Y."/>
            <person name="Hemphill L."/>
            <person name="Highlander S.K."/>
            <person name="Hirani K."/>
            <person name="Hogues M."/>
            <person name="Jackson L."/>
            <person name="Jakkamsetti A."/>
            <person name="Javaid M."/>
            <person name="Jiang H."/>
            <person name="Korchina V."/>
            <person name="Kovar C."/>
            <person name="Lara F."/>
            <person name="Lee S."/>
            <person name="Mata R."/>
            <person name="Mathew T."/>
            <person name="Moen C."/>
            <person name="Morales K."/>
            <person name="Munidasa M."/>
            <person name="Nazareth L."/>
            <person name="Ngo R."/>
            <person name="Nguyen L."/>
            <person name="Okwuonu G."/>
            <person name="Ongeri F."/>
            <person name="Patil S."/>
            <person name="Petrosino J."/>
            <person name="Pham C."/>
            <person name="Pham P."/>
            <person name="Pu L.-L."/>
            <person name="Puazo M."/>
            <person name="Raj R."/>
            <person name="Reid J."/>
            <person name="Rouhana J."/>
            <person name="Saada N."/>
            <person name="Shang Y."/>
            <person name="Simmons D."/>
            <person name="Thornton R."/>
            <person name="Warren J."/>
            <person name="Weissenberger G."/>
            <person name="Zhang J."/>
            <person name="Zhang L."/>
            <person name="Zhou C."/>
            <person name="Zhu D."/>
            <person name="Muzny D."/>
            <person name="Worley K."/>
            <person name="Gibbs R."/>
        </authorList>
    </citation>
    <scope>NUCLEOTIDE SEQUENCE [LARGE SCALE GENOMIC DNA]</scope>
    <source>
        <strain evidence="2 3">ATCC 49030</strain>
    </source>
</reference>
<evidence type="ECO:0000256" key="1">
    <source>
        <dbReference type="SAM" id="MobiDB-lite"/>
    </source>
</evidence>
<gene>
    <name evidence="2" type="ORF">HMPREF0183_1167</name>
</gene>
<dbReference type="STRING" id="585530.HMPREF0183_1167"/>
<evidence type="ECO:0000313" key="2">
    <source>
        <dbReference type="EMBL" id="EFG47525.1"/>
    </source>
</evidence>
<dbReference type="AlphaFoldDB" id="D4YMK7"/>
<accession>D4YMK7</accession>
<proteinExistence type="predicted"/>
<dbReference type="Proteomes" id="UP000005714">
    <property type="component" value="Unassembled WGS sequence"/>
</dbReference>
<name>D4YMK7_9MICO</name>
<dbReference type="EMBL" id="ADNU01000036">
    <property type="protein sequence ID" value="EFG47525.1"/>
    <property type="molecule type" value="Genomic_DNA"/>
</dbReference>
<dbReference type="SUPFAM" id="SSF103196">
    <property type="entry name" value="Roadblock/LC7 domain"/>
    <property type="match status" value="1"/>
</dbReference>
<feature type="compositionally biased region" description="Basic and acidic residues" evidence="1">
    <location>
        <begin position="150"/>
        <end position="161"/>
    </location>
</feature>
<feature type="compositionally biased region" description="Polar residues" evidence="1">
    <location>
        <begin position="136"/>
        <end position="149"/>
    </location>
</feature>
<evidence type="ECO:0000313" key="3">
    <source>
        <dbReference type="Proteomes" id="UP000005714"/>
    </source>
</evidence>
<comment type="caution">
    <text evidence="2">The sequence shown here is derived from an EMBL/GenBank/DDBJ whole genome shotgun (WGS) entry which is preliminary data.</text>
</comment>